<dbReference type="InterPro" id="IPR006574">
    <property type="entry name" value="PRY"/>
</dbReference>
<keyword evidence="2 4" id="KW-0863">Zinc-finger</keyword>
<reference evidence="8" key="4">
    <citation type="submission" date="2025-08" db="UniProtKB">
        <authorList>
            <consortium name="Ensembl"/>
        </authorList>
    </citation>
    <scope>IDENTIFICATION</scope>
</reference>
<reference evidence="9" key="3">
    <citation type="journal article" date="2014" name="Nature">
        <title>Elephant shark genome provides unique insights into gnathostome evolution.</title>
        <authorList>
            <consortium name="International Elephant Shark Genome Sequencing Consortium"/>
            <person name="Venkatesh B."/>
            <person name="Lee A.P."/>
            <person name="Ravi V."/>
            <person name="Maurya A.K."/>
            <person name="Lian M.M."/>
            <person name="Swann J.B."/>
            <person name="Ohta Y."/>
            <person name="Flajnik M.F."/>
            <person name="Sutoh Y."/>
            <person name="Kasahara M."/>
            <person name="Hoon S."/>
            <person name="Gangu V."/>
            <person name="Roy S.W."/>
            <person name="Irimia M."/>
            <person name="Korzh V."/>
            <person name="Kondrychyn I."/>
            <person name="Lim Z.W."/>
            <person name="Tay B.H."/>
            <person name="Tohari S."/>
            <person name="Kong K.W."/>
            <person name="Ho S."/>
            <person name="Lorente-Galdos B."/>
            <person name="Quilez J."/>
            <person name="Marques-Bonet T."/>
            <person name="Raney B.J."/>
            <person name="Ingham P.W."/>
            <person name="Tay A."/>
            <person name="Hillier L.W."/>
            <person name="Minx P."/>
            <person name="Boehm T."/>
            <person name="Wilson R.K."/>
            <person name="Brenner S."/>
            <person name="Warren W.C."/>
        </authorList>
    </citation>
    <scope>NUCLEOTIDE SEQUENCE [LARGE SCALE GENOMIC DNA]</scope>
</reference>
<dbReference type="InterPro" id="IPR027370">
    <property type="entry name" value="Znf-RING_euk"/>
</dbReference>
<reference evidence="9" key="2">
    <citation type="journal article" date="2007" name="PLoS Biol.">
        <title>Survey sequencing and comparative analysis of the elephant shark (Callorhinchus milii) genome.</title>
        <authorList>
            <person name="Venkatesh B."/>
            <person name="Kirkness E.F."/>
            <person name="Loh Y.H."/>
            <person name="Halpern A.L."/>
            <person name="Lee A.P."/>
            <person name="Johnson J."/>
            <person name="Dandona N."/>
            <person name="Viswanathan L.D."/>
            <person name="Tay A."/>
            <person name="Venter J.C."/>
            <person name="Strausberg R.L."/>
            <person name="Brenner S."/>
        </authorList>
    </citation>
    <scope>NUCLEOTIDE SEQUENCE [LARGE SCALE GENOMIC DNA]</scope>
</reference>
<dbReference type="Gene3D" id="2.60.120.920">
    <property type="match status" value="1"/>
</dbReference>
<dbReference type="SUPFAM" id="SSF57850">
    <property type="entry name" value="RING/U-box"/>
    <property type="match status" value="1"/>
</dbReference>
<dbReference type="SMART" id="SM00449">
    <property type="entry name" value="SPRY"/>
    <property type="match status" value="1"/>
</dbReference>
<dbReference type="CDD" id="cd16594">
    <property type="entry name" value="RING-HC_TRIM7-like_C-IV"/>
    <property type="match status" value="1"/>
</dbReference>
<feature type="domain" description="RING-type" evidence="5">
    <location>
        <begin position="16"/>
        <end position="57"/>
    </location>
</feature>
<feature type="domain" description="B box-type" evidence="6">
    <location>
        <begin position="89"/>
        <end position="130"/>
    </location>
</feature>
<dbReference type="InterPro" id="IPR043136">
    <property type="entry name" value="B30.2/SPRY_sf"/>
</dbReference>
<evidence type="ECO:0000256" key="4">
    <source>
        <dbReference type="PROSITE-ProRule" id="PRU00024"/>
    </source>
</evidence>
<dbReference type="CDD" id="cd19762">
    <property type="entry name" value="Bbox2_TRIM7-like"/>
    <property type="match status" value="1"/>
</dbReference>
<evidence type="ECO:0000313" key="8">
    <source>
        <dbReference type="Ensembl" id="ENSCMIP00000005883.1"/>
    </source>
</evidence>
<feature type="domain" description="B30.2/SPRY" evidence="7">
    <location>
        <begin position="189"/>
        <end position="367"/>
    </location>
</feature>
<dbReference type="SUPFAM" id="SSF57845">
    <property type="entry name" value="B-box zinc-binding domain"/>
    <property type="match status" value="1"/>
</dbReference>
<dbReference type="InterPro" id="IPR013320">
    <property type="entry name" value="ConA-like_dom_sf"/>
</dbReference>
<evidence type="ECO:0000259" key="6">
    <source>
        <dbReference type="PROSITE" id="PS50119"/>
    </source>
</evidence>
<dbReference type="PANTHER" id="PTHR24103">
    <property type="entry name" value="E3 UBIQUITIN-PROTEIN LIGASE TRIM"/>
    <property type="match status" value="1"/>
</dbReference>
<dbReference type="SMART" id="SM00589">
    <property type="entry name" value="PRY"/>
    <property type="match status" value="1"/>
</dbReference>
<dbReference type="InterPro" id="IPR017907">
    <property type="entry name" value="Znf_RING_CS"/>
</dbReference>
<dbReference type="PROSITE" id="PS00518">
    <property type="entry name" value="ZF_RING_1"/>
    <property type="match status" value="1"/>
</dbReference>
<dbReference type="Ensembl" id="ENSCMIT00000006078.1">
    <property type="protein sequence ID" value="ENSCMIP00000005883.1"/>
    <property type="gene ID" value="ENSCMIG00000003377.1"/>
</dbReference>
<evidence type="ECO:0000256" key="2">
    <source>
        <dbReference type="ARBA" id="ARBA00022771"/>
    </source>
</evidence>
<dbReference type="InterPro" id="IPR001870">
    <property type="entry name" value="B30.2/SPRY"/>
</dbReference>
<dbReference type="InterPro" id="IPR050143">
    <property type="entry name" value="TRIM/RBCC"/>
</dbReference>
<dbReference type="PROSITE" id="PS50119">
    <property type="entry name" value="ZF_BBOX"/>
    <property type="match status" value="1"/>
</dbReference>
<sequence>MASVQELENLRNEATCSICLEFYTDLVTIDCGHNFCRDCILQCWGTGQGSVSCPQCRQQIPQRSVRPNRTLSNMVESVRRLSLNLRLEEVGIQCEEHEEKLKLFCEMDQRAICVVCAMSRDHKDHTVIPIKEAAELHKRRECFRIHCKHRTQEETIQALKPVCQCIRSWLICTSTVNPHLLSVDVAERDLIGPLQSREWKLLLKAPASLTLDPHTAHRRLILSEDRTRVRAGDKDQWVPDTPERFSFWPSVLGSEGFTSGRHYWEVEVGNSTYWTVGVARESVPRKGCFTHGPEVGVWAVRLYNGEYIALTSPRTPLPLRVTPPGQVSLYDAEHMSHLFTFTHTFTGKLFPYFSTWCHTDLTLNPRH</sequence>
<reference evidence="9" key="1">
    <citation type="journal article" date="2006" name="Science">
        <title>Ancient noncoding elements conserved in the human genome.</title>
        <authorList>
            <person name="Venkatesh B."/>
            <person name="Kirkness E.F."/>
            <person name="Loh Y.H."/>
            <person name="Halpern A.L."/>
            <person name="Lee A.P."/>
            <person name="Johnson J."/>
            <person name="Dandona N."/>
            <person name="Viswanathan L.D."/>
            <person name="Tay A."/>
            <person name="Venter J.C."/>
            <person name="Strausberg R.L."/>
            <person name="Brenner S."/>
        </authorList>
    </citation>
    <scope>NUCLEOTIDE SEQUENCE [LARGE SCALE GENOMIC DNA]</scope>
</reference>
<dbReference type="PROSITE" id="PS50089">
    <property type="entry name" value="ZF_RING_2"/>
    <property type="match status" value="1"/>
</dbReference>
<dbReference type="Pfam" id="PF00643">
    <property type="entry name" value="zf-B_box"/>
    <property type="match status" value="1"/>
</dbReference>
<dbReference type="CDD" id="cd13733">
    <property type="entry name" value="SPRY_PRY_C-I_1"/>
    <property type="match status" value="1"/>
</dbReference>
<dbReference type="PRINTS" id="PR01407">
    <property type="entry name" value="BUTYPHLNCDUF"/>
</dbReference>
<dbReference type="InterPro" id="IPR001841">
    <property type="entry name" value="Znf_RING"/>
</dbReference>
<proteinExistence type="predicted"/>
<dbReference type="SUPFAM" id="SSF49899">
    <property type="entry name" value="Concanavalin A-like lectins/glucanases"/>
    <property type="match status" value="1"/>
</dbReference>
<dbReference type="GeneTree" id="ENSGT01030000234669"/>
<keyword evidence="3" id="KW-0862">Zinc</keyword>
<dbReference type="GO" id="GO:0008270">
    <property type="term" value="F:zinc ion binding"/>
    <property type="evidence" value="ECO:0007669"/>
    <property type="project" value="UniProtKB-KW"/>
</dbReference>
<dbReference type="Proteomes" id="UP000314986">
    <property type="component" value="Unassembled WGS sequence"/>
</dbReference>
<dbReference type="SMART" id="SM00336">
    <property type="entry name" value="BBOX"/>
    <property type="match status" value="1"/>
</dbReference>
<dbReference type="Pfam" id="PF13445">
    <property type="entry name" value="zf-RING_UBOX"/>
    <property type="match status" value="1"/>
</dbReference>
<dbReference type="Pfam" id="PF13765">
    <property type="entry name" value="PRY"/>
    <property type="match status" value="1"/>
</dbReference>
<evidence type="ECO:0000256" key="1">
    <source>
        <dbReference type="ARBA" id="ARBA00022723"/>
    </source>
</evidence>
<dbReference type="PROSITE" id="PS50188">
    <property type="entry name" value="B302_SPRY"/>
    <property type="match status" value="1"/>
</dbReference>
<evidence type="ECO:0000259" key="7">
    <source>
        <dbReference type="PROSITE" id="PS50188"/>
    </source>
</evidence>
<dbReference type="SMART" id="SM00184">
    <property type="entry name" value="RING"/>
    <property type="match status" value="1"/>
</dbReference>
<dbReference type="FunFam" id="2.60.120.920:FF:000004">
    <property type="entry name" value="Butyrophilin subfamily 1 member A1"/>
    <property type="match status" value="1"/>
</dbReference>
<dbReference type="InterPro" id="IPR003877">
    <property type="entry name" value="SPRY_dom"/>
</dbReference>
<name>A0A4W3GPG0_CALMI</name>
<evidence type="ECO:0000256" key="3">
    <source>
        <dbReference type="ARBA" id="ARBA00022833"/>
    </source>
</evidence>
<keyword evidence="1" id="KW-0479">Metal-binding</keyword>
<dbReference type="Gene3D" id="3.30.40.10">
    <property type="entry name" value="Zinc/RING finger domain, C3HC4 (zinc finger)"/>
    <property type="match status" value="1"/>
</dbReference>
<reference evidence="8" key="5">
    <citation type="submission" date="2025-09" db="UniProtKB">
        <authorList>
            <consortium name="Ensembl"/>
        </authorList>
    </citation>
    <scope>IDENTIFICATION</scope>
</reference>
<organism evidence="8 9">
    <name type="scientific">Callorhinchus milii</name>
    <name type="common">Ghost shark</name>
    <dbReference type="NCBI Taxonomy" id="7868"/>
    <lineage>
        <taxon>Eukaryota</taxon>
        <taxon>Metazoa</taxon>
        <taxon>Chordata</taxon>
        <taxon>Craniata</taxon>
        <taxon>Vertebrata</taxon>
        <taxon>Chondrichthyes</taxon>
        <taxon>Holocephali</taxon>
        <taxon>Chimaeriformes</taxon>
        <taxon>Callorhinchidae</taxon>
        <taxon>Callorhinchus</taxon>
    </lineage>
</organism>
<dbReference type="InterPro" id="IPR003879">
    <property type="entry name" value="Butyrophylin_SPRY"/>
</dbReference>
<dbReference type="InterPro" id="IPR000315">
    <property type="entry name" value="Znf_B-box"/>
</dbReference>
<protein>
    <submittedName>
        <fullName evidence="8">Uncharacterized protein</fullName>
    </submittedName>
</protein>
<evidence type="ECO:0000259" key="5">
    <source>
        <dbReference type="PROSITE" id="PS50089"/>
    </source>
</evidence>
<dbReference type="Pfam" id="PF00622">
    <property type="entry name" value="SPRY"/>
    <property type="match status" value="1"/>
</dbReference>
<dbReference type="AlphaFoldDB" id="A0A4W3GPG0"/>
<dbReference type="Gene3D" id="3.30.160.60">
    <property type="entry name" value="Classic Zinc Finger"/>
    <property type="match status" value="1"/>
</dbReference>
<accession>A0A4W3GPG0</accession>
<keyword evidence="9" id="KW-1185">Reference proteome</keyword>
<evidence type="ECO:0000313" key="9">
    <source>
        <dbReference type="Proteomes" id="UP000314986"/>
    </source>
</evidence>
<dbReference type="InterPro" id="IPR013083">
    <property type="entry name" value="Znf_RING/FYVE/PHD"/>
</dbReference>